<dbReference type="InterPro" id="IPR016032">
    <property type="entry name" value="Sig_transdc_resp-reg_C-effctor"/>
</dbReference>
<evidence type="ECO:0000259" key="1">
    <source>
        <dbReference type="Pfam" id="PF00931"/>
    </source>
</evidence>
<organism evidence="2">
    <name type="scientific">Planktothricoides sp. SpSt-374</name>
    <dbReference type="NCBI Taxonomy" id="2282167"/>
    <lineage>
        <taxon>Bacteria</taxon>
        <taxon>Bacillati</taxon>
        <taxon>Cyanobacteriota</taxon>
        <taxon>Cyanophyceae</taxon>
        <taxon>Oscillatoriophycideae</taxon>
        <taxon>Oscillatoriales</taxon>
        <taxon>Oscillatoriaceae</taxon>
        <taxon>Planktothricoides</taxon>
    </lineage>
</organism>
<dbReference type="SUPFAM" id="SSF52540">
    <property type="entry name" value="P-loop containing nucleoside triphosphate hydrolases"/>
    <property type="match status" value="1"/>
</dbReference>
<dbReference type="GO" id="GO:0006355">
    <property type="term" value="P:regulation of DNA-templated transcription"/>
    <property type="evidence" value="ECO:0007669"/>
    <property type="project" value="InterPro"/>
</dbReference>
<dbReference type="EMBL" id="DSPX01000256">
    <property type="protein sequence ID" value="HGG03759.1"/>
    <property type="molecule type" value="Genomic_DNA"/>
</dbReference>
<dbReference type="Pfam" id="PF00931">
    <property type="entry name" value="NB-ARC"/>
    <property type="match status" value="1"/>
</dbReference>
<dbReference type="InterPro" id="IPR002182">
    <property type="entry name" value="NB-ARC"/>
</dbReference>
<dbReference type="AlphaFoldDB" id="A0A7C3VL18"/>
<feature type="domain" description="NB-ARC" evidence="1">
    <location>
        <begin position="122"/>
        <end position="224"/>
    </location>
</feature>
<name>A0A7C3VL18_9CYAN</name>
<proteinExistence type="predicted"/>
<dbReference type="GO" id="GO:0003677">
    <property type="term" value="F:DNA binding"/>
    <property type="evidence" value="ECO:0007669"/>
    <property type="project" value="InterPro"/>
</dbReference>
<gene>
    <name evidence="2" type="ORF">ENR15_24770</name>
</gene>
<dbReference type="PANTHER" id="PTHR47691">
    <property type="entry name" value="REGULATOR-RELATED"/>
    <property type="match status" value="1"/>
</dbReference>
<dbReference type="InterPro" id="IPR027417">
    <property type="entry name" value="P-loop_NTPase"/>
</dbReference>
<protein>
    <submittedName>
        <fullName evidence="2">LuxR family transcriptional regulator</fullName>
    </submittedName>
</protein>
<evidence type="ECO:0000313" key="2">
    <source>
        <dbReference type="EMBL" id="HGG03759.1"/>
    </source>
</evidence>
<comment type="caution">
    <text evidence="2">The sequence shown here is derived from an EMBL/GenBank/DDBJ whole genome shotgun (WGS) entry which is preliminary data.</text>
</comment>
<dbReference type="PRINTS" id="PR00364">
    <property type="entry name" value="DISEASERSIST"/>
</dbReference>
<dbReference type="Gene3D" id="3.40.50.300">
    <property type="entry name" value="P-loop containing nucleotide triphosphate hydrolases"/>
    <property type="match status" value="1"/>
</dbReference>
<reference evidence="2" key="1">
    <citation type="journal article" date="2020" name="mSystems">
        <title>Genome- and Community-Level Interaction Insights into Carbon Utilization and Element Cycling Functions of Hydrothermarchaeota in Hydrothermal Sediment.</title>
        <authorList>
            <person name="Zhou Z."/>
            <person name="Liu Y."/>
            <person name="Xu W."/>
            <person name="Pan J."/>
            <person name="Luo Z.H."/>
            <person name="Li M."/>
        </authorList>
    </citation>
    <scope>NUCLEOTIDE SEQUENCE [LARGE SCALE GENOMIC DNA]</scope>
    <source>
        <strain evidence="2">SpSt-374</strain>
    </source>
</reference>
<accession>A0A7C3VL18</accession>
<sequence>MIPQDFLKAIAAERSVSDSEIEVLSHALAGETITTIATCLDIRPEAVRKRLGEVYKKFHIAGAGPGKMAKLQQILVSQYQEHQTQIALEASGEELSLVGGANKERQDWGEAPDVSIFYGRSEQLNTLKEWMIADECRLVAVLGMGGIGKTALAVKFAQQAITEFDYIIWRSLRHGIPLKDLLDNLLHILSLRRTAYALTEVNEKISQLISYFRHHRCLLILDSVETILKSGELAGNYREEYEEYGDFFRRIGEEPHHSCLVLTSLEKPKEISLLEGKTMPVRSLLLKDLRSEEAREIFKAKGLSEEDKWENLIALYRGNPLALKIIATTIRDLFGGQVSEFLKQNTLVFGDISGLLEQQFQRLSPLEQELLYWLALERIPVGLQKLRQNMLLPVSQRELLEAVASLGRRSLIEKDPEKEEAVFSLQPAVIEYVSDKIIEQVCTEIREVFKTKKTEKLVLLRSHALIQNHAETTVKAAQVKYILSPIKDRLRRIFRSESRIQEYLTQIQPLLQGEPPLEVGYAMENVLLLNGPTDV</sequence>
<dbReference type="GO" id="GO:0043531">
    <property type="term" value="F:ADP binding"/>
    <property type="evidence" value="ECO:0007669"/>
    <property type="project" value="InterPro"/>
</dbReference>
<dbReference type="SUPFAM" id="SSF46894">
    <property type="entry name" value="C-terminal effector domain of the bipartite response regulators"/>
    <property type="match status" value="1"/>
</dbReference>
<dbReference type="PANTHER" id="PTHR47691:SF3">
    <property type="entry name" value="HTH-TYPE TRANSCRIPTIONAL REGULATOR RV0890C-RELATED"/>
    <property type="match status" value="1"/>
</dbReference>